<keyword evidence="5 9" id="KW-0697">Rotamase</keyword>
<protein>
    <recommendedName>
        <fullName evidence="10">Peptidyl-prolyl cis-trans isomerase</fullName>
        <ecNumber evidence="10">5.2.1.8</ecNumber>
    </recommendedName>
</protein>
<evidence type="ECO:0000256" key="3">
    <source>
        <dbReference type="ARBA" id="ARBA00006577"/>
    </source>
</evidence>
<comment type="subcellular location">
    <subcellularLocation>
        <location evidence="2">Cytoplasm</location>
    </subcellularLocation>
</comment>
<keyword evidence="4" id="KW-0963">Cytoplasm</keyword>
<proteinExistence type="inferred from homology"/>
<dbReference type="InterPro" id="IPR001179">
    <property type="entry name" value="PPIase_FKBP_dom"/>
</dbReference>
<gene>
    <name evidence="12" type="ORF">C3942_05955</name>
</gene>
<dbReference type="InterPro" id="IPR046357">
    <property type="entry name" value="PPIase_dom_sf"/>
</dbReference>
<dbReference type="OrthoDB" id="9808891at2"/>
<evidence type="ECO:0000256" key="4">
    <source>
        <dbReference type="ARBA" id="ARBA00022490"/>
    </source>
</evidence>
<sequence>MQAAENSVVSMHYTLTNTKGEVLDSSQGGDPLTYLHGAGNIIPGLEKALAGKQAGDKLQVTVDPAEGYGVHDPALVQQVPKRAFQGVPSIEPGMTFHAQSSQGPMRVTVTAVQGDMVTVDGNHPLAGETLNFDVEITEVRAATLEEIAHGHVHGPGGHHH</sequence>
<accession>A0A2S5TJP3</accession>
<evidence type="ECO:0000256" key="8">
    <source>
        <dbReference type="ARBA" id="ARBA00037071"/>
    </source>
</evidence>
<evidence type="ECO:0000259" key="11">
    <source>
        <dbReference type="PROSITE" id="PS50059"/>
    </source>
</evidence>
<keyword evidence="6" id="KW-0143">Chaperone</keyword>
<dbReference type="PROSITE" id="PS50059">
    <property type="entry name" value="FKBP_PPIASE"/>
    <property type="match status" value="1"/>
</dbReference>
<evidence type="ECO:0000256" key="1">
    <source>
        <dbReference type="ARBA" id="ARBA00000971"/>
    </source>
</evidence>
<dbReference type="PANTHER" id="PTHR47861">
    <property type="entry name" value="FKBP-TYPE PEPTIDYL-PROLYL CIS-TRANS ISOMERASE SLYD"/>
    <property type="match status" value="1"/>
</dbReference>
<name>A0A2S5TJP3_9GAMM</name>
<comment type="catalytic activity">
    <reaction evidence="1 9 10">
        <text>[protein]-peptidylproline (omega=180) = [protein]-peptidylproline (omega=0)</text>
        <dbReference type="Rhea" id="RHEA:16237"/>
        <dbReference type="Rhea" id="RHEA-COMP:10747"/>
        <dbReference type="Rhea" id="RHEA-COMP:10748"/>
        <dbReference type="ChEBI" id="CHEBI:83833"/>
        <dbReference type="ChEBI" id="CHEBI:83834"/>
        <dbReference type="EC" id="5.2.1.8"/>
    </reaction>
</comment>
<comment type="function">
    <text evidence="8">Also involved in hydrogenase metallocenter assembly, probably by participating in the nickel insertion step. This function in hydrogenase biosynthesis requires chaperone activity and the presence of the metal-binding domain, but not PPIase activity.</text>
</comment>
<dbReference type="Proteomes" id="UP000238220">
    <property type="component" value="Unassembled WGS sequence"/>
</dbReference>
<evidence type="ECO:0000313" key="13">
    <source>
        <dbReference type="Proteomes" id="UP000238220"/>
    </source>
</evidence>
<dbReference type="EMBL" id="PSNW01000002">
    <property type="protein sequence ID" value="PPE75216.1"/>
    <property type="molecule type" value="Genomic_DNA"/>
</dbReference>
<evidence type="ECO:0000256" key="9">
    <source>
        <dbReference type="PROSITE-ProRule" id="PRU00277"/>
    </source>
</evidence>
<evidence type="ECO:0000256" key="2">
    <source>
        <dbReference type="ARBA" id="ARBA00004496"/>
    </source>
</evidence>
<evidence type="ECO:0000256" key="5">
    <source>
        <dbReference type="ARBA" id="ARBA00023110"/>
    </source>
</evidence>
<evidence type="ECO:0000313" key="12">
    <source>
        <dbReference type="EMBL" id="PPE75216.1"/>
    </source>
</evidence>
<keyword evidence="7 9" id="KW-0413">Isomerase</keyword>
<dbReference type="GO" id="GO:0042026">
    <property type="term" value="P:protein refolding"/>
    <property type="evidence" value="ECO:0007669"/>
    <property type="project" value="UniProtKB-ARBA"/>
</dbReference>
<keyword evidence="13" id="KW-1185">Reference proteome</keyword>
<dbReference type="AlphaFoldDB" id="A0A2S5TJP3"/>
<dbReference type="GO" id="GO:0005737">
    <property type="term" value="C:cytoplasm"/>
    <property type="evidence" value="ECO:0007669"/>
    <property type="project" value="UniProtKB-SubCell"/>
</dbReference>
<dbReference type="PANTHER" id="PTHR47861:SF3">
    <property type="entry name" value="FKBP-TYPE PEPTIDYL-PROLYL CIS-TRANS ISOMERASE SLYD"/>
    <property type="match status" value="1"/>
</dbReference>
<dbReference type="Gene3D" id="2.40.10.330">
    <property type="match status" value="1"/>
</dbReference>
<feature type="domain" description="PPIase FKBP-type" evidence="11">
    <location>
        <begin position="6"/>
        <end position="83"/>
    </location>
</feature>
<evidence type="ECO:0000256" key="10">
    <source>
        <dbReference type="RuleBase" id="RU003915"/>
    </source>
</evidence>
<dbReference type="Gene3D" id="3.10.50.40">
    <property type="match status" value="1"/>
</dbReference>
<comment type="similarity">
    <text evidence="3 10">Belongs to the FKBP-type PPIase family.</text>
</comment>
<organism evidence="12 13">
    <name type="scientific">Solimonas fluminis</name>
    <dbReference type="NCBI Taxonomy" id="2086571"/>
    <lineage>
        <taxon>Bacteria</taxon>
        <taxon>Pseudomonadati</taxon>
        <taxon>Pseudomonadota</taxon>
        <taxon>Gammaproteobacteria</taxon>
        <taxon>Nevskiales</taxon>
        <taxon>Nevskiaceae</taxon>
        <taxon>Solimonas</taxon>
    </lineage>
</organism>
<evidence type="ECO:0000256" key="7">
    <source>
        <dbReference type="ARBA" id="ARBA00023235"/>
    </source>
</evidence>
<comment type="caution">
    <text evidence="12">The sequence shown here is derived from an EMBL/GenBank/DDBJ whole genome shotgun (WGS) entry which is preliminary data.</text>
</comment>
<dbReference type="InterPro" id="IPR048261">
    <property type="entry name" value="SlpA/SlyD-like_ins_sf"/>
</dbReference>
<dbReference type="EC" id="5.2.1.8" evidence="10"/>
<dbReference type="Pfam" id="PF00254">
    <property type="entry name" value="FKBP_C"/>
    <property type="match status" value="1"/>
</dbReference>
<dbReference type="RefSeq" id="WP_104229442.1">
    <property type="nucleotide sequence ID" value="NZ_PSNW01000002.1"/>
</dbReference>
<dbReference type="GO" id="GO:0003755">
    <property type="term" value="F:peptidyl-prolyl cis-trans isomerase activity"/>
    <property type="evidence" value="ECO:0007669"/>
    <property type="project" value="UniProtKB-UniRule"/>
</dbReference>
<dbReference type="SUPFAM" id="SSF54534">
    <property type="entry name" value="FKBP-like"/>
    <property type="match status" value="1"/>
</dbReference>
<reference evidence="12 13" key="1">
    <citation type="submission" date="2018-02" db="EMBL/GenBank/DDBJ databases">
        <title>Genome sequencing of Solimonas sp. HR-BB.</title>
        <authorList>
            <person name="Lee Y."/>
            <person name="Jeon C.O."/>
        </authorList>
    </citation>
    <scope>NUCLEOTIDE SEQUENCE [LARGE SCALE GENOMIC DNA]</scope>
    <source>
        <strain evidence="12 13">HR-BB</strain>
    </source>
</reference>
<evidence type="ECO:0000256" key="6">
    <source>
        <dbReference type="ARBA" id="ARBA00023186"/>
    </source>
</evidence>